<sequence length="134" mass="15014">MEGYIECYRYAEQARTKLTKEASRPELDLRRLACLANHFDRLTATLDKKRKSLIPSTKPKPSPMRAPAIVTISETEIDQDIEDHHDMLGSGTVNCTVDLHHDNSGVQVASMEVDSDTDSSSDDDDMNPSDDDEF</sequence>
<feature type="region of interest" description="Disordered" evidence="1">
    <location>
        <begin position="103"/>
        <end position="134"/>
    </location>
</feature>
<dbReference type="AlphaFoldDB" id="A0A060T9N8"/>
<accession>A0A060T9N8</accession>
<protein>
    <submittedName>
        <fullName evidence="2">ARAD1D19998p</fullName>
    </submittedName>
</protein>
<evidence type="ECO:0000313" key="2">
    <source>
        <dbReference type="EMBL" id="CDP37810.1"/>
    </source>
</evidence>
<organism evidence="2">
    <name type="scientific">Blastobotrys adeninivorans</name>
    <name type="common">Yeast</name>
    <name type="synonym">Arxula adeninivorans</name>
    <dbReference type="NCBI Taxonomy" id="409370"/>
    <lineage>
        <taxon>Eukaryota</taxon>
        <taxon>Fungi</taxon>
        <taxon>Dikarya</taxon>
        <taxon>Ascomycota</taxon>
        <taxon>Saccharomycotina</taxon>
        <taxon>Dipodascomycetes</taxon>
        <taxon>Dipodascales</taxon>
        <taxon>Trichomonascaceae</taxon>
        <taxon>Blastobotrys</taxon>
    </lineage>
</organism>
<name>A0A060T9N8_BLAAD</name>
<proteinExistence type="predicted"/>
<feature type="compositionally biased region" description="Acidic residues" evidence="1">
    <location>
        <begin position="113"/>
        <end position="134"/>
    </location>
</feature>
<evidence type="ECO:0000256" key="1">
    <source>
        <dbReference type="SAM" id="MobiDB-lite"/>
    </source>
</evidence>
<reference evidence="2" key="2">
    <citation type="submission" date="2014-06" db="EMBL/GenBank/DDBJ databases">
        <title>The complete genome of Blastobotrys (Arxula) adeninivorans LS3 - a yeast of biotechnological interest.</title>
        <authorList>
            <person name="Kunze G."/>
            <person name="Gaillardin C."/>
            <person name="Czernicka M."/>
            <person name="Durrens P."/>
            <person name="Martin T."/>
            <person name="Boer E."/>
            <person name="Gabaldon T."/>
            <person name="Cruz J."/>
            <person name="Talla E."/>
            <person name="Marck C."/>
            <person name="Goffeau A."/>
            <person name="Barbe V."/>
            <person name="Baret P."/>
            <person name="Baronian K."/>
            <person name="Beier S."/>
            <person name="Bleykasten C."/>
            <person name="Bode R."/>
            <person name="Casaregola S."/>
            <person name="Despons L."/>
            <person name="Fairhead C."/>
            <person name="Giersberg M."/>
            <person name="Gierski P."/>
            <person name="Hahnel U."/>
            <person name="Hartmann A."/>
            <person name="Jankowska D."/>
            <person name="Jubin C."/>
            <person name="Jung P."/>
            <person name="Lafontaine I."/>
            <person name="Leh-Louis V."/>
            <person name="Lemaire M."/>
            <person name="Marcet-Houben M."/>
            <person name="Mascher M."/>
            <person name="Morel G."/>
            <person name="Richard G.-F."/>
            <person name="Riechen J."/>
            <person name="Sacerdot C."/>
            <person name="Sarkar A."/>
            <person name="Savel G."/>
            <person name="Schacherer J."/>
            <person name="Sherman D."/>
            <person name="Straub M.-L."/>
            <person name="Stein N."/>
            <person name="Thierry A."/>
            <person name="Trautwein-Schult A."/>
            <person name="Westhof E."/>
            <person name="Worch S."/>
            <person name="Dujon B."/>
            <person name="Souciet J.-L."/>
            <person name="Wincker P."/>
            <person name="Scholz U."/>
            <person name="Neuveglise N."/>
        </authorList>
    </citation>
    <scope>NUCLEOTIDE SEQUENCE</scope>
    <source>
        <strain evidence="2">LS3</strain>
    </source>
</reference>
<dbReference type="EMBL" id="HG937694">
    <property type="protein sequence ID" value="CDP37810.1"/>
    <property type="molecule type" value="Genomic_DNA"/>
</dbReference>
<reference evidence="2" key="1">
    <citation type="submission" date="2014-02" db="EMBL/GenBank/DDBJ databases">
        <authorList>
            <person name="Genoscope - CEA"/>
        </authorList>
    </citation>
    <scope>NUCLEOTIDE SEQUENCE</scope>
    <source>
        <strain evidence="2">LS3</strain>
    </source>
</reference>
<gene>
    <name evidence="2" type="ORF">GNLVRS02_ARAD1D19998g</name>
</gene>